<dbReference type="Ensembl" id="ENSMFAT00000077782.1">
    <property type="protein sequence ID" value="ENSMFAP00000055292.1"/>
    <property type="gene ID" value="ENSMFAG00000064512.1"/>
</dbReference>
<evidence type="ECO:0000256" key="1">
    <source>
        <dbReference type="SAM" id="MobiDB-lite"/>
    </source>
</evidence>
<organism evidence="2 3">
    <name type="scientific">Macaca fascicularis</name>
    <name type="common">Crab-eating macaque</name>
    <name type="synonym">Cynomolgus monkey</name>
    <dbReference type="NCBI Taxonomy" id="9541"/>
    <lineage>
        <taxon>Eukaryota</taxon>
        <taxon>Metazoa</taxon>
        <taxon>Chordata</taxon>
        <taxon>Craniata</taxon>
        <taxon>Vertebrata</taxon>
        <taxon>Euteleostomi</taxon>
        <taxon>Mammalia</taxon>
        <taxon>Eutheria</taxon>
        <taxon>Euarchontoglires</taxon>
        <taxon>Primates</taxon>
        <taxon>Haplorrhini</taxon>
        <taxon>Catarrhini</taxon>
        <taxon>Cercopithecidae</taxon>
        <taxon>Cercopithecinae</taxon>
        <taxon>Macaca</taxon>
    </lineage>
</organism>
<accession>A0A7N9CVA5</accession>
<reference evidence="2" key="2">
    <citation type="submission" date="2025-08" db="UniProtKB">
        <authorList>
            <consortium name="Ensembl"/>
        </authorList>
    </citation>
    <scope>IDENTIFICATION</scope>
</reference>
<reference evidence="2 3" key="1">
    <citation type="submission" date="2013-03" db="EMBL/GenBank/DDBJ databases">
        <authorList>
            <person name="Warren W."/>
            <person name="Wilson R.K."/>
        </authorList>
    </citation>
    <scope>NUCLEOTIDE SEQUENCE</scope>
</reference>
<dbReference type="PANTHER" id="PTHR46254">
    <property type="entry name" value="PROTEIN GVQW1-RELATED"/>
    <property type="match status" value="1"/>
</dbReference>
<keyword evidence="3" id="KW-1185">Reference proteome</keyword>
<dbReference type="GeneTree" id="ENSGT00940000161627"/>
<evidence type="ECO:0000313" key="2">
    <source>
        <dbReference type="Ensembl" id="ENSMFAP00000055292.1"/>
    </source>
</evidence>
<proteinExistence type="predicted"/>
<evidence type="ECO:0000313" key="3">
    <source>
        <dbReference type="Proteomes" id="UP000233100"/>
    </source>
</evidence>
<dbReference type="AlphaFoldDB" id="A0A7N9CVA5"/>
<reference evidence="2" key="3">
    <citation type="submission" date="2025-09" db="UniProtKB">
        <authorList>
            <consortium name="Ensembl"/>
        </authorList>
    </citation>
    <scope>IDENTIFICATION</scope>
</reference>
<dbReference type="PRINTS" id="PR02045">
    <property type="entry name" value="F138DOMAIN"/>
</dbReference>
<feature type="region of interest" description="Disordered" evidence="1">
    <location>
        <begin position="99"/>
        <end position="132"/>
    </location>
</feature>
<dbReference type="PANTHER" id="PTHR46254:SF6">
    <property type="entry name" value="HIGH MOBILITY GROUP AT-HOOK 2"/>
    <property type="match status" value="1"/>
</dbReference>
<dbReference type="Proteomes" id="UP000233100">
    <property type="component" value="Chromosome 13"/>
</dbReference>
<sequence length="132" mass="14518">FFFFFETESHSATQAGVQWCDLSSLQPLPPWFKQFPCLSLPSSWDYRCTPPYPAKFFVFLVETGLHHISQIGQELLTSGNPPGLASQSAGIAGVSHRAQPRFTLTSPRGPSRAVIPVGQPPVSEPHMPDPLQ</sequence>
<name>A0A7N9CVA5_MACFA</name>
<protein>
    <submittedName>
        <fullName evidence="2">Uncharacterized protein</fullName>
    </submittedName>
</protein>